<proteinExistence type="predicted"/>
<gene>
    <name evidence="1" type="ORF">V1525DRAFT_409325</name>
</gene>
<dbReference type="EMBL" id="MU971408">
    <property type="protein sequence ID" value="KAK9235642.1"/>
    <property type="molecule type" value="Genomic_DNA"/>
</dbReference>
<sequence length="781" mass="84628">MLPSAPAALASQQQQQQHQPSSSSTRSPSKLTRRSATVPSAPVTLRAPGQPSSQNMMRSLSSVHLPPPPLTSIAVNIAQSRPQSAGGLSASQNVPLSSNFNSAISPVKRQTSSPPAHGTRQLSSTAAAAQHIFSSPSLATLAVSAYNSTSSASKENVCPDAINPSTEIPPPHLMPPVYDDGDKPPFSYATLIGMAILRAPNRRLTLSQIYKWINDTFAWYRKCDAGWQNSIRHNLSLNKAFSKQERPKDDPGKGNYWIVEPGCEYLFMKGRPRKSNAGNNGGQKASAISGSDGAPDASSSPTLARTKSSKSTEHASRGTATPSPHQLSQELPCDQSVLRPQKRAPDEPSAVQDMTWSSPEILAKRARGDSAVYTDASKYEFATPLRPASQIAMSSTLSTVSLTVPGLSFTSSSSPASMMPLTPANPVPHSLLSPASFIQTKSSTNASRGKGNNTTSIAKQQRQAKARYAKMPTTRHAMKSTVPLSESTTAHYSSTDTDADDDDEDYDDRTDSDVHDVSTSSGYYRGNASESPELTKGNYMETHPFDSNVPHMLPGQSDDASYYFFGSSPNRDHVLLHPHNTLVHHSPPRPHSLLDSLTNPFSPPRGQTGQIKVSSPFGSPIYIRQNQQFLSPQRKLLSQSLQFDEPHTTNTSGSGPLLLTDEDDEISRACFGSPDKVVKQEHPQSYYDDMFLWPLETSVERRAGGTVSKRALDGSVANVFGVDVCQVVRRAMMINRQQQDVYETDPDQPVGKTEESAGKILPEDGDVSVVRPQPLFRNMTF</sequence>
<evidence type="ECO:0000313" key="2">
    <source>
        <dbReference type="Proteomes" id="UP001433508"/>
    </source>
</evidence>
<organism evidence="1 2">
    <name type="scientific">Lipomyces kononenkoae</name>
    <name type="common">Yeast</name>
    <dbReference type="NCBI Taxonomy" id="34357"/>
    <lineage>
        <taxon>Eukaryota</taxon>
        <taxon>Fungi</taxon>
        <taxon>Dikarya</taxon>
        <taxon>Ascomycota</taxon>
        <taxon>Saccharomycotina</taxon>
        <taxon>Lipomycetes</taxon>
        <taxon>Lipomycetales</taxon>
        <taxon>Lipomycetaceae</taxon>
        <taxon>Lipomyces</taxon>
    </lineage>
</organism>
<name>A0ACC3SXY1_LIPKO</name>
<accession>A0ACC3SXY1</accession>
<reference evidence="2" key="1">
    <citation type="journal article" date="2024" name="Front. Bioeng. Biotechnol.">
        <title>Genome-scale model development and genomic sequencing of the oleaginous clade Lipomyces.</title>
        <authorList>
            <person name="Czajka J.J."/>
            <person name="Han Y."/>
            <person name="Kim J."/>
            <person name="Mondo S.J."/>
            <person name="Hofstad B.A."/>
            <person name="Robles A."/>
            <person name="Haridas S."/>
            <person name="Riley R."/>
            <person name="LaButti K."/>
            <person name="Pangilinan J."/>
            <person name="Andreopoulos W."/>
            <person name="Lipzen A."/>
            <person name="Yan J."/>
            <person name="Wang M."/>
            <person name="Ng V."/>
            <person name="Grigoriev I.V."/>
            <person name="Spatafora J.W."/>
            <person name="Magnuson J.K."/>
            <person name="Baker S.E."/>
            <person name="Pomraning K.R."/>
        </authorList>
    </citation>
    <scope>NUCLEOTIDE SEQUENCE [LARGE SCALE GENOMIC DNA]</scope>
    <source>
        <strain evidence="2">CBS 7786</strain>
    </source>
</reference>
<protein>
    <submittedName>
        <fullName evidence="1">Uncharacterized protein</fullName>
    </submittedName>
</protein>
<dbReference type="Proteomes" id="UP001433508">
    <property type="component" value="Unassembled WGS sequence"/>
</dbReference>
<comment type="caution">
    <text evidence="1">The sequence shown here is derived from an EMBL/GenBank/DDBJ whole genome shotgun (WGS) entry which is preliminary data.</text>
</comment>
<evidence type="ECO:0000313" key="1">
    <source>
        <dbReference type="EMBL" id="KAK9235642.1"/>
    </source>
</evidence>
<keyword evidence="2" id="KW-1185">Reference proteome</keyword>